<sequence>AEIHFEATAVPGGSGPGASYSFIDNVPTNGIYYYWLEDIETDGDTAVHGSINVNVSLIFTLFLPMVSGGN</sequence>
<accession>A0A3B0UWS9</accession>
<proteinExistence type="predicted"/>
<dbReference type="EMBL" id="UOEU01000591">
    <property type="protein sequence ID" value="VAW35558.1"/>
    <property type="molecule type" value="Genomic_DNA"/>
</dbReference>
<feature type="non-terminal residue" evidence="1">
    <location>
        <position position="1"/>
    </location>
</feature>
<name>A0A3B0UWS9_9ZZZZ</name>
<evidence type="ECO:0000313" key="1">
    <source>
        <dbReference type="EMBL" id="VAW35558.1"/>
    </source>
</evidence>
<organism evidence="1">
    <name type="scientific">hydrothermal vent metagenome</name>
    <dbReference type="NCBI Taxonomy" id="652676"/>
    <lineage>
        <taxon>unclassified sequences</taxon>
        <taxon>metagenomes</taxon>
        <taxon>ecological metagenomes</taxon>
    </lineage>
</organism>
<gene>
    <name evidence="1" type="ORF">MNBD_CHLOROFLEXI01-116</name>
</gene>
<reference evidence="1" key="1">
    <citation type="submission" date="2018-06" db="EMBL/GenBank/DDBJ databases">
        <authorList>
            <person name="Zhirakovskaya E."/>
        </authorList>
    </citation>
    <scope>NUCLEOTIDE SEQUENCE</scope>
</reference>
<dbReference type="AlphaFoldDB" id="A0A3B0UWS9"/>
<protein>
    <submittedName>
        <fullName evidence="1">Uncharacterized protein</fullName>
    </submittedName>
</protein>